<organism evidence="2 3">
    <name type="scientific">Porphyra umbilicalis</name>
    <name type="common">Purple laver</name>
    <name type="synonym">Red alga</name>
    <dbReference type="NCBI Taxonomy" id="2786"/>
    <lineage>
        <taxon>Eukaryota</taxon>
        <taxon>Rhodophyta</taxon>
        <taxon>Bangiophyceae</taxon>
        <taxon>Bangiales</taxon>
        <taxon>Bangiaceae</taxon>
        <taxon>Porphyra</taxon>
    </lineage>
</organism>
<feature type="region of interest" description="Disordered" evidence="1">
    <location>
        <begin position="1"/>
        <end position="22"/>
    </location>
</feature>
<proteinExistence type="predicted"/>
<feature type="region of interest" description="Disordered" evidence="1">
    <location>
        <begin position="130"/>
        <end position="149"/>
    </location>
</feature>
<feature type="compositionally biased region" description="Basic and acidic residues" evidence="1">
    <location>
        <begin position="163"/>
        <end position="184"/>
    </location>
</feature>
<evidence type="ECO:0000313" key="2">
    <source>
        <dbReference type="EMBL" id="OSX76204.1"/>
    </source>
</evidence>
<evidence type="ECO:0000313" key="3">
    <source>
        <dbReference type="Proteomes" id="UP000218209"/>
    </source>
</evidence>
<dbReference type="Proteomes" id="UP000218209">
    <property type="component" value="Unassembled WGS sequence"/>
</dbReference>
<protein>
    <recommendedName>
        <fullName evidence="4">Myb-like domain-containing protein</fullName>
    </recommendedName>
</protein>
<name>A0A1X6P5U2_PORUM</name>
<sequence>MDASWPADSHVAGDVGDSPASTVAEAAIDDGGEHVDAVATGGYKAPSDAEVEEIGARDAGKQERRSWTDSHDVKLINAARAANAHVAPRGKISERFENAATIFNSQPQAFFTVTGKVIQDRFNTLRKQYTTQDNADAKKTGHEKEDGDTELQVLLQDVMPKSVEIKEREKVERNEASEKDEKLVADGAAIRQMAMERRRRHAKSLEGGSSDDAEDAPAISRSTPTKNSARRGRRRMRSEMDDDDEDIFEIIQQRKKRREDLANKQIALEERRMVDERQFRRDEGVRRERQDAAQHEERQALLRVLEAMTRKLG</sequence>
<reference evidence="2 3" key="1">
    <citation type="submission" date="2017-03" db="EMBL/GenBank/DDBJ databases">
        <title>WGS assembly of Porphyra umbilicalis.</title>
        <authorList>
            <person name="Brawley S.H."/>
            <person name="Blouin N.A."/>
            <person name="Ficko-Blean E."/>
            <person name="Wheeler G.L."/>
            <person name="Lohr M."/>
            <person name="Goodson H.V."/>
            <person name="Jenkins J.W."/>
            <person name="Blaby-Haas C.E."/>
            <person name="Helliwell K.E."/>
            <person name="Chan C."/>
            <person name="Marriage T."/>
            <person name="Bhattacharya D."/>
            <person name="Klein A.S."/>
            <person name="Badis Y."/>
            <person name="Brodie J."/>
            <person name="Cao Y."/>
            <person name="Collen J."/>
            <person name="Dittami S.M."/>
            <person name="Gachon C.M."/>
            <person name="Green B.R."/>
            <person name="Karpowicz S."/>
            <person name="Kim J.W."/>
            <person name="Kudahl U."/>
            <person name="Lin S."/>
            <person name="Michel G."/>
            <person name="Mittag M."/>
            <person name="Olson B.J."/>
            <person name="Pangilinan J."/>
            <person name="Peng Y."/>
            <person name="Qiu H."/>
            <person name="Shu S."/>
            <person name="Singer J.T."/>
            <person name="Smith A.G."/>
            <person name="Sprecher B.N."/>
            <person name="Wagner V."/>
            <person name="Wang W."/>
            <person name="Wang Z.-Y."/>
            <person name="Yan J."/>
            <person name="Yarish C."/>
            <person name="Zoeuner-Riek S."/>
            <person name="Zhuang Y."/>
            <person name="Zou Y."/>
            <person name="Lindquist E.A."/>
            <person name="Grimwood J."/>
            <person name="Barry K."/>
            <person name="Rokhsar D.S."/>
            <person name="Schmutz J."/>
            <person name="Stiller J.W."/>
            <person name="Grossman A.R."/>
            <person name="Prochnik S.E."/>
        </authorList>
    </citation>
    <scope>NUCLEOTIDE SEQUENCE [LARGE SCALE GENOMIC DNA]</scope>
    <source>
        <strain evidence="2">4086291</strain>
    </source>
</reference>
<evidence type="ECO:0000256" key="1">
    <source>
        <dbReference type="SAM" id="MobiDB-lite"/>
    </source>
</evidence>
<evidence type="ECO:0008006" key="4">
    <source>
        <dbReference type="Google" id="ProtNLM"/>
    </source>
</evidence>
<gene>
    <name evidence="2" type="ORF">BU14_0203s0015</name>
</gene>
<feature type="compositionally biased region" description="Basic and acidic residues" evidence="1">
    <location>
        <begin position="135"/>
        <end position="145"/>
    </location>
</feature>
<keyword evidence="3" id="KW-1185">Reference proteome</keyword>
<accession>A0A1X6P5U2</accession>
<dbReference type="AlphaFoldDB" id="A0A1X6P5U2"/>
<dbReference type="EMBL" id="KV918876">
    <property type="protein sequence ID" value="OSX76204.1"/>
    <property type="molecule type" value="Genomic_DNA"/>
</dbReference>
<feature type="region of interest" description="Disordered" evidence="1">
    <location>
        <begin position="155"/>
        <end position="243"/>
    </location>
</feature>